<evidence type="ECO:0000313" key="1">
    <source>
        <dbReference type="EMBL" id="VEL40276.1"/>
    </source>
</evidence>
<accession>A0A448XMK1</accession>
<dbReference type="AlphaFoldDB" id="A0A448XMK1"/>
<name>A0A448XMK1_9PLAT</name>
<sequence>MLLQLQLQLLLLLPPLPLLLLLLPLLLLLLPEPLFTHASPFDIGSLIIRFSSPAMRFMPACQADSLQFMHFGYMKPDSSQSNHSASVRRSIRAFGQKMINLRPGCQWAAISSRMNICQPLCPSRCSGLKQLRLDLHELDSGFAESQLF</sequence>
<keyword evidence="2" id="KW-1185">Reference proteome</keyword>
<evidence type="ECO:0000313" key="2">
    <source>
        <dbReference type="Proteomes" id="UP000784294"/>
    </source>
</evidence>
<protein>
    <submittedName>
        <fullName evidence="1">Uncharacterized protein</fullName>
    </submittedName>
</protein>
<comment type="caution">
    <text evidence="1">The sequence shown here is derived from an EMBL/GenBank/DDBJ whole genome shotgun (WGS) entry which is preliminary data.</text>
</comment>
<gene>
    <name evidence="1" type="ORF">PXEA_LOCUS33716</name>
</gene>
<organism evidence="1 2">
    <name type="scientific">Protopolystoma xenopodis</name>
    <dbReference type="NCBI Taxonomy" id="117903"/>
    <lineage>
        <taxon>Eukaryota</taxon>
        <taxon>Metazoa</taxon>
        <taxon>Spiralia</taxon>
        <taxon>Lophotrochozoa</taxon>
        <taxon>Platyhelminthes</taxon>
        <taxon>Monogenea</taxon>
        <taxon>Polyopisthocotylea</taxon>
        <taxon>Polystomatidea</taxon>
        <taxon>Polystomatidae</taxon>
        <taxon>Protopolystoma</taxon>
    </lineage>
</organism>
<dbReference type="Proteomes" id="UP000784294">
    <property type="component" value="Unassembled WGS sequence"/>
</dbReference>
<proteinExistence type="predicted"/>
<reference evidence="1" key="1">
    <citation type="submission" date="2018-11" db="EMBL/GenBank/DDBJ databases">
        <authorList>
            <consortium name="Pathogen Informatics"/>
        </authorList>
    </citation>
    <scope>NUCLEOTIDE SEQUENCE</scope>
</reference>
<dbReference type="EMBL" id="CAAALY010264298">
    <property type="protein sequence ID" value="VEL40276.1"/>
    <property type="molecule type" value="Genomic_DNA"/>
</dbReference>